<evidence type="ECO:0000259" key="1">
    <source>
        <dbReference type="Pfam" id="PF01636"/>
    </source>
</evidence>
<proteinExistence type="predicted"/>
<organism evidence="2 3">
    <name type="scientific">Nocardia brasiliensis</name>
    <dbReference type="NCBI Taxonomy" id="37326"/>
    <lineage>
        <taxon>Bacteria</taxon>
        <taxon>Bacillati</taxon>
        <taxon>Actinomycetota</taxon>
        <taxon>Actinomycetes</taxon>
        <taxon>Mycobacteriales</taxon>
        <taxon>Nocardiaceae</taxon>
        <taxon>Nocardia</taxon>
    </lineage>
</organism>
<dbReference type="AlphaFoldDB" id="A0A6G9XXH5"/>
<dbReference type="GO" id="GO:0016740">
    <property type="term" value="F:transferase activity"/>
    <property type="evidence" value="ECO:0007669"/>
    <property type="project" value="UniProtKB-KW"/>
</dbReference>
<dbReference type="InterPro" id="IPR011009">
    <property type="entry name" value="Kinase-like_dom_sf"/>
</dbReference>
<gene>
    <name evidence="2" type="ORF">F5X71_27790</name>
</gene>
<dbReference type="Pfam" id="PF01636">
    <property type="entry name" value="APH"/>
    <property type="match status" value="1"/>
</dbReference>
<dbReference type="Gene3D" id="1.10.510.10">
    <property type="entry name" value="Transferase(Phosphotransferase) domain 1"/>
    <property type="match status" value="1"/>
</dbReference>
<name>A0A6G9XXH5_NOCBR</name>
<evidence type="ECO:0000313" key="3">
    <source>
        <dbReference type="Proteomes" id="UP000501705"/>
    </source>
</evidence>
<dbReference type="EMBL" id="CP046171">
    <property type="protein sequence ID" value="QIS05606.1"/>
    <property type="molecule type" value="Genomic_DNA"/>
</dbReference>
<protein>
    <submittedName>
        <fullName evidence="2">Phosphotransferase</fullName>
    </submittedName>
</protein>
<dbReference type="Proteomes" id="UP000501705">
    <property type="component" value="Chromosome"/>
</dbReference>
<dbReference type="Gene3D" id="1.20.58.840">
    <property type="match status" value="1"/>
</dbReference>
<dbReference type="SUPFAM" id="SSF56112">
    <property type="entry name" value="Protein kinase-like (PK-like)"/>
    <property type="match status" value="1"/>
</dbReference>
<reference evidence="2 3" key="1">
    <citation type="journal article" date="2019" name="ACS Chem. Biol.">
        <title>Identification and Mobilization of a Cryptic Antibiotic Biosynthesis Gene Locus from a Human-Pathogenic Nocardia Isolate.</title>
        <authorList>
            <person name="Herisse M."/>
            <person name="Ishida K."/>
            <person name="Porter J.L."/>
            <person name="Howden B."/>
            <person name="Hertweck C."/>
            <person name="Stinear T.P."/>
            <person name="Pidot S.J."/>
        </authorList>
    </citation>
    <scope>NUCLEOTIDE SEQUENCE [LARGE SCALE GENOMIC DNA]</scope>
    <source>
        <strain evidence="2 3">AUSMDU00024985</strain>
    </source>
</reference>
<sequence>MIMWREHPFQNGRTGERCVHRLCRPPGPMIRYTDRGTQMMSPLEDLDHSRLDALLRCQYGAADVTLDFVPYGGDSWQYRSGDLWVSVRRDLRGHIVEAYEGARLLEESGLAFVLAPLRGVDGRVSRMLGDRPLLVSKYEPVREALSLSATEIGAVIEMLNQVHRSTPAVELLSEDFELSFADDIIWAMRRADSTPPHSGPFSAPLTELIRSHRTQLRALRAELSRLAETWRVDKPRFVLTHGEPGTGNILRRPGGLMLGDWGELMWGPPERDWFHLRRSFGAAPEADAALMRFYEIRWFFNEFTEYAVRFFGEHEGNEEDAAMWENLIRCFTEIEI</sequence>
<evidence type="ECO:0000313" key="2">
    <source>
        <dbReference type="EMBL" id="QIS05606.1"/>
    </source>
</evidence>
<accession>A0A6G9XXH5</accession>
<feature type="domain" description="Aminoglycoside phosphotransferase" evidence="1">
    <location>
        <begin position="118"/>
        <end position="295"/>
    </location>
</feature>
<keyword evidence="2" id="KW-0808">Transferase</keyword>
<dbReference type="InterPro" id="IPR002575">
    <property type="entry name" value="Aminoglycoside_PTrfase"/>
</dbReference>